<comment type="caution">
    <text evidence="1">The sequence shown here is derived from an EMBL/GenBank/DDBJ whole genome shotgun (WGS) entry which is preliminary data.</text>
</comment>
<organism evidence="1 2">
    <name type="scientific">Holotrichia oblita</name>
    <name type="common">Chafer beetle</name>
    <dbReference type="NCBI Taxonomy" id="644536"/>
    <lineage>
        <taxon>Eukaryota</taxon>
        <taxon>Metazoa</taxon>
        <taxon>Ecdysozoa</taxon>
        <taxon>Arthropoda</taxon>
        <taxon>Hexapoda</taxon>
        <taxon>Insecta</taxon>
        <taxon>Pterygota</taxon>
        <taxon>Neoptera</taxon>
        <taxon>Endopterygota</taxon>
        <taxon>Coleoptera</taxon>
        <taxon>Polyphaga</taxon>
        <taxon>Scarabaeiformia</taxon>
        <taxon>Scarabaeidae</taxon>
        <taxon>Melolonthinae</taxon>
        <taxon>Holotrichia</taxon>
    </lineage>
</organism>
<protein>
    <submittedName>
        <fullName evidence="1">Uncharacterized protein</fullName>
    </submittedName>
</protein>
<evidence type="ECO:0000313" key="1">
    <source>
        <dbReference type="EMBL" id="KAI4466086.1"/>
    </source>
</evidence>
<dbReference type="Proteomes" id="UP001056778">
    <property type="component" value="Chromosome 3"/>
</dbReference>
<name>A0ACB9TGT4_HOLOL</name>
<evidence type="ECO:0000313" key="2">
    <source>
        <dbReference type="Proteomes" id="UP001056778"/>
    </source>
</evidence>
<keyword evidence="2" id="KW-1185">Reference proteome</keyword>
<reference evidence="1" key="1">
    <citation type="submission" date="2022-04" db="EMBL/GenBank/DDBJ databases">
        <title>Chromosome-scale genome assembly of Holotrichia oblita Faldermann.</title>
        <authorList>
            <person name="Rongchong L."/>
        </authorList>
    </citation>
    <scope>NUCLEOTIDE SEQUENCE</scope>
    <source>
        <strain evidence="1">81SQS9</strain>
    </source>
</reference>
<accession>A0ACB9TGT4</accession>
<proteinExistence type="predicted"/>
<sequence>MAPRRSYRSVKVDNNNIHINLVLNDVLCPICRSILIEPVTIPCNHGFCLSCFESTVANANLTCPLCRVRFSSWHRLAKKDNKIVNTNLWEAIKNAFPQQVENKLNGVEENLQEEQQIILAAPGQIRKEYEEQKKKELLEIQKLHEAEAKASEELIKKIVEEEAKKRNTLQQDEYYARQLEKEINSVNMKPQVELKRTDVMKKLGPLDKFLHNTKTNNYKSNNICNKSFSKEFAESKVDLNKKECEMRLLCQDNKLSKIKGVTCNDKITKNGTMNNATKSISENKVNLFDSDSRYFKPIDLKNIPPSKLVPILRVPAKLNKACTLIIGSPAGKTNFTHNQLLSAFARFEMTSPILGIQSKEQNVLPKRNQYRKRRLSHNVSNVENVNENSSSPKSGENSHFGSEILTISKRPCIRRSSRILSMDKTSDRVATIHHIERSPNTRSKQRIINKIVEESMSEENASSKPEVNAESPPCRGFERVESKNLDCDVKVCNNNVLSEEERLLQKEMQEASDLEFAKKLQEEFNKGRYSTRSSITHTDKFYKKHRQVKLDDIIKCRNKVK</sequence>
<dbReference type="EMBL" id="CM043017">
    <property type="protein sequence ID" value="KAI4466086.1"/>
    <property type="molecule type" value="Genomic_DNA"/>
</dbReference>
<gene>
    <name evidence="1" type="ORF">MML48_3g00001999</name>
</gene>